<gene>
    <name evidence="10" type="ORF">M9458_038309</name>
</gene>
<feature type="region of interest" description="Disordered" evidence="8">
    <location>
        <begin position="1"/>
        <end position="32"/>
    </location>
</feature>
<dbReference type="AlphaFoldDB" id="A0ABD0NYY4"/>
<dbReference type="Pfam" id="PF22633">
    <property type="entry name" value="F5_F8_type_C_2"/>
    <property type="match status" value="1"/>
</dbReference>
<dbReference type="SMART" id="SM00607">
    <property type="entry name" value="FTP"/>
    <property type="match status" value="1"/>
</dbReference>
<dbReference type="InterPro" id="IPR051941">
    <property type="entry name" value="BG_Antigen-Binding_Lectin"/>
</dbReference>
<dbReference type="GO" id="GO:0001868">
    <property type="term" value="P:regulation of complement activation, lectin pathway"/>
    <property type="evidence" value="ECO:0007669"/>
    <property type="project" value="UniProtKB-ARBA"/>
</dbReference>
<keyword evidence="7" id="KW-1015">Disulfide bond</keyword>
<dbReference type="InterPro" id="IPR006585">
    <property type="entry name" value="FTP1"/>
</dbReference>
<comment type="similarity">
    <text evidence="2">Belongs to the fucolectin family.</text>
</comment>
<keyword evidence="4" id="KW-0479">Metal-binding</keyword>
<organism evidence="10 11">
    <name type="scientific">Cirrhinus mrigala</name>
    <name type="common">Mrigala</name>
    <dbReference type="NCBI Taxonomy" id="683832"/>
    <lineage>
        <taxon>Eukaryota</taxon>
        <taxon>Metazoa</taxon>
        <taxon>Chordata</taxon>
        <taxon>Craniata</taxon>
        <taxon>Vertebrata</taxon>
        <taxon>Euteleostomi</taxon>
        <taxon>Actinopterygii</taxon>
        <taxon>Neopterygii</taxon>
        <taxon>Teleostei</taxon>
        <taxon>Ostariophysi</taxon>
        <taxon>Cypriniformes</taxon>
        <taxon>Cyprinidae</taxon>
        <taxon>Labeoninae</taxon>
        <taxon>Labeonini</taxon>
        <taxon>Cirrhinus</taxon>
    </lineage>
</organism>
<feature type="non-terminal residue" evidence="10">
    <location>
        <position position="71"/>
    </location>
</feature>
<dbReference type="GO" id="GO:0046872">
    <property type="term" value="F:metal ion binding"/>
    <property type="evidence" value="ECO:0007669"/>
    <property type="project" value="UniProtKB-KW"/>
</dbReference>
<dbReference type="GO" id="GO:0042806">
    <property type="term" value="F:fucose binding"/>
    <property type="evidence" value="ECO:0007669"/>
    <property type="project" value="UniProtKB-ARBA"/>
</dbReference>
<dbReference type="SUPFAM" id="SSF49785">
    <property type="entry name" value="Galactose-binding domain-like"/>
    <property type="match status" value="1"/>
</dbReference>
<dbReference type="PANTHER" id="PTHR45713">
    <property type="entry name" value="FTP DOMAIN-CONTAINING PROTEIN"/>
    <property type="match status" value="1"/>
</dbReference>
<keyword evidence="5" id="KW-0430">Lectin</keyword>
<evidence type="ECO:0000313" key="11">
    <source>
        <dbReference type="Proteomes" id="UP001529510"/>
    </source>
</evidence>
<comment type="function">
    <text evidence="1">Acts as a defensive agent. Recognizes blood group fucosylated oligosaccharides including A, B, H and Lewis B-type antigens. Does not recognize Lewis A antigen and has low affinity for monovalent haptens.</text>
</comment>
<dbReference type="Gene3D" id="2.60.120.260">
    <property type="entry name" value="Galactose-binding domain-like"/>
    <property type="match status" value="1"/>
</dbReference>
<reference evidence="10 11" key="1">
    <citation type="submission" date="2024-05" db="EMBL/GenBank/DDBJ databases">
        <title>Genome sequencing and assembly of Indian major carp, Cirrhinus mrigala (Hamilton, 1822).</title>
        <authorList>
            <person name="Mohindra V."/>
            <person name="Chowdhury L.M."/>
            <person name="Lal K."/>
            <person name="Jena J.K."/>
        </authorList>
    </citation>
    <scope>NUCLEOTIDE SEQUENCE [LARGE SCALE GENOMIC DNA]</scope>
    <source>
        <strain evidence="10">CM1030</strain>
        <tissue evidence="10">Blood</tissue>
    </source>
</reference>
<evidence type="ECO:0000259" key="9">
    <source>
        <dbReference type="SMART" id="SM00607"/>
    </source>
</evidence>
<evidence type="ECO:0000256" key="4">
    <source>
        <dbReference type="ARBA" id="ARBA00022723"/>
    </source>
</evidence>
<protein>
    <recommendedName>
        <fullName evidence="9">Fucolectin tachylectin-4 pentraxin-1 domain-containing protein</fullName>
    </recommendedName>
</protein>
<dbReference type="Proteomes" id="UP001529510">
    <property type="component" value="Unassembled WGS sequence"/>
</dbReference>
<evidence type="ECO:0000313" key="10">
    <source>
        <dbReference type="EMBL" id="KAL0166465.1"/>
    </source>
</evidence>
<dbReference type="InterPro" id="IPR008979">
    <property type="entry name" value="Galactose-bd-like_sf"/>
</dbReference>
<evidence type="ECO:0000256" key="7">
    <source>
        <dbReference type="ARBA" id="ARBA00023157"/>
    </source>
</evidence>
<sequence length="71" mass="7948">SSQGYDQGDAQHAVDGNKESHFAKGSCTHTKSEHNPWWRVDLKDVYSVSKVIITNRADCCSDRIKGAEIRI</sequence>
<dbReference type="EMBL" id="JAMKFB020000019">
    <property type="protein sequence ID" value="KAL0166465.1"/>
    <property type="molecule type" value="Genomic_DNA"/>
</dbReference>
<evidence type="ECO:0000256" key="3">
    <source>
        <dbReference type="ARBA" id="ARBA00011233"/>
    </source>
</evidence>
<feature type="domain" description="Fucolectin tachylectin-4 pentraxin-1" evidence="9">
    <location>
        <begin position="1"/>
        <end position="71"/>
    </location>
</feature>
<accession>A0ABD0NYY4</accession>
<comment type="caution">
    <text evidence="10">The sequence shown here is derived from an EMBL/GenBank/DDBJ whole genome shotgun (WGS) entry which is preliminary data.</text>
</comment>
<dbReference type="GO" id="GO:0010185">
    <property type="term" value="P:regulation of cellular defense response"/>
    <property type="evidence" value="ECO:0007669"/>
    <property type="project" value="UniProtKB-ARBA"/>
</dbReference>
<comment type="subunit">
    <text evidence="3">Homotrimer.</text>
</comment>
<evidence type="ECO:0000256" key="5">
    <source>
        <dbReference type="ARBA" id="ARBA00022734"/>
    </source>
</evidence>
<feature type="non-terminal residue" evidence="10">
    <location>
        <position position="1"/>
    </location>
</feature>
<evidence type="ECO:0000256" key="6">
    <source>
        <dbReference type="ARBA" id="ARBA00022837"/>
    </source>
</evidence>
<proteinExistence type="inferred from homology"/>
<evidence type="ECO:0000256" key="1">
    <source>
        <dbReference type="ARBA" id="ARBA00002219"/>
    </source>
</evidence>
<evidence type="ECO:0000256" key="8">
    <source>
        <dbReference type="SAM" id="MobiDB-lite"/>
    </source>
</evidence>
<keyword evidence="11" id="KW-1185">Reference proteome</keyword>
<name>A0ABD0NYY4_CIRMR</name>
<dbReference type="PANTHER" id="PTHR45713:SF6">
    <property type="entry name" value="F5_8 TYPE C DOMAIN-CONTAINING PROTEIN"/>
    <property type="match status" value="1"/>
</dbReference>
<evidence type="ECO:0000256" key="2">
    <source>
        <dbReference type="ARBA" id="ARBA00010147"/>
    </source>
</evidence>
<keyword evidence="6" id="KW-0106">Calcium</keyword>